<keyword evidence="2" id="KW-1185">Reference proteome</keyword>
<proteinExistence type="predicted"/>
<evidence type="ECO:0000313" key="2">
    <source>
        <dbReference type="Proteomes" id="UP001243330"/>
    </source>
</evidence>
<dbReference type="EMBL" id="JAQOWY010001484">
    <property type="protein sequence ID" value="KAK1837342.1"/>
    <property type="molecule type" value="Genomic_DNA"/>
</dbReference>
<accession>A0AAD8ZXD1</accession>
<gene>
    <name evidence="1" type="ORF">CCHR01_20036</name>
</gene>
<dbReference type="Proteomes" id="UP001243330">
    <property type="component" value="Unassembled WGS sequence"/>
</dbReference>
<sequence length="86" mass="9582">MILYRSPSEATFITIAQYACLAFLTVLRKSPLHLGESVTRVIVSSHMLDGHGLHGACYELLRTLCPQRRFPVPFHCSCGGPLLKVR</sequence>
<dbReference type="AlphaFoldDB" id="A0AAD8ZXD1"/>
<comment type="caution">
    <text evidence="1">The sequence shown here is derived from an EMBL/GenBank/DDBJ whole genome shotgun (WGS) entry which is preliminary data.</text>
</comment>
<evidence type="ECO:0000313" key="1">
    <source>
        <dbReference type="EMBL" id="KAK1837342.1"/>
    </source>
</evidence>
<reference evidence="1" key="1">
    <citation type="submission" date="2023-01" db="EMBL/GenBank/DDBJ databases">
        <title>Colletotrichum chrysophilum M932 genome sequence.</title>
        <authorList>
            <person name="Baroncelli R."/>
        </authorList>
    </citation>
    <scope>NUCLEOTIDE SEQUENCE</scope>
    <source>
        <strain evidence="1">M932</strain>
    </source>
</reference>
<protein>
    <submittedName>
        <fullName evidence="1">Uncharacterized protein</fullName>
    </submittedName>
</protein>
<name>A0AAD8ZXD1_9PEZI</name>
<organism evidence="1 2">
    <name type="scientific">Colletotrichum chrysophilum</name>
    <dbReference type="NCBI Taxonomy" id="1836956"/>
    <lineage>
        <taxon>Eukaryota</taxon>
        <taxon>Fungi</taxon>
        <taxon>Dikarya</taxon>
        <taxon>Ascomycota</taxon>
        <taxon>Pezizomycotina</taxon>
        <taxon>Sordariomycetes</taxon>
        <taxon>Hypocreomycetidae</taxon>
        <taxon>Glomerellales</taxon>
        <taxon>Glomerellaceae</taxon>
        <taxon>Colletotrichum</taxon>
        <taxon>Colletotrichum gloeosporioides species complex</taxon>
    </lineage>
</organism>